<dbReference type="InterPro" id="IPR059102">
    <property type="entry name" value="PHD_PHF7/G2E3-like"/>
</dbReference>
<dbReference type="Gene3D" id="3.30.40.10">
    <property type="entry name" value="Zinc/RING finger domain, C3HC4 (zinc finger)"/>
    <property type="match status" value="1"/>
</dbReference>
<comment type="caution">
    <text evidence="3">The sequence shown here is derived from an EMBL/GenBank/DDBJ whole genome shotgun (WGS) entry which is preliminary data.</text>
</comment>
<dbReference type="EMBL" id="CACRXK020002463">
    <property type="protein sequence ID" value="CAB3994432.1"/>
    <property type="molecule type" value="Genomic_DNA"/>
</dbReference>
<feature type="compositionally biased region" description="Basic residues" evidence="1">
    <location>
        <begin position="114"/>
        <end position="127"/>
    </location>
</feature>
<keyword evidence="4" id="KW-1185">Reference proteome</keyword>
<feature type="compositionally biased region" description="Polar residues" evidence="1">
    <location>
        <begin position="509"/>
        <end position="523"/>
    </location>
</feature>
<feature type="compositionally biased region" description="Basic and acidic residues" evidence="1">
    <location>
        <begin position="493"/>
        <end position="506"/>
    </location>
</feature>
<name>A0A6S7GWD3_PARCT</name>
<gene>
    <name evidence="3" type="ORF">PACLA_8A051933</name>
</gene>
<reference evidence="3" key="1">
    <citation type="submission" date="2020-04" db="EMBL/GenBank/DDBJ databases">
        <authorList>
            <person name="Alioto T."/>
            <person name="Alioto T."/>
            <person name="Gomez Garrido J."/>
        </authorList>
    </citation>
    <scope>NUCLEOTIDE SEQUENCE</scope>
    <source>
        <strain evidence="3">A484AB</strain>
    </source>
</reference>
<dbReference type="AlphaFoldDB" id="A0A6S7GWD3"/>
<feature type="compositionally biased region" description="Basic and acidic residues" evidence="1">
    <location>
        <begin position="525"/>
        <end position="536"/>
    </location>
</feature>
<protein>
    <recommendedName>
        <fullName evidence="2">PHF7/G2E3-like PHD zinc finger domain-containing protein</fullName>
    </recommendedName>
</protein>
<evidence type="ECO:0000256" key="1">
    <source>
        <dbReference type="SAM" id="MobiDB-lite"/>
    </source>
</evidence>
<dbReference type="InterPro" id="IPR013083">
    <property type="entry name" value="Znf_RING/FYVE/PHD"/>
</dbReference>
<evidence type="ECO:0000259" key="2">
    <source>
        <dbReference type="Pfam" id="PF26054"/>
    </source>
</evidence>
<feature type="region of interest" description="Disordered" evidence="1">
    <location>
        <begin position="315"/>
        <end position="351"/>
    </location>
</feature>
<accession>A0A6S7GWD3</accession>
<dbReference type="Pfam" id="PF26054">
    <property type="entry name" value="PHD_G2E3"/>
    <property type="match status" value="1"/>
</dbReference>
<sequence>MHNLQWELVLCSSCGQFGTHVGCKDWSTNPPSLLCPTCRPIHEVDVNDRITRLAATLTSNQGGAVAKSIQGGSVAKSIQDGSVAKSIQGRSVAKSSPDGSIAKSSPDGSLAKSSRNRKGGRCPRKKRQYVDSDTDSDDIMNVVNGLRRQAENDILNSDTNFIFQRAIAAGTAAMQQSGLSSNRKRKAEDAESDDDIMITKYVPGYCQICPKCNRRKRANTVTRPPEKCPRKVLPCTGISSTVGKNSGSTCTITKADMERKDAGYESEDLEMEGGKSDTGTGKCEAKARKVKVADYEVLELAAEHTDRSSVLVLPSEHKPNGLVGALRDRSVNKDGSISEGENEQQSNSTSFLRSSVQQLIQFLNPLSSAGTKEEARRLTERSRKVEALASSKNSNVQNAEIDKEVANTTRKNSGSKDKERSEGEVDVTIWLKSSEELPVSSDAKSGGAERRSAPFRGTSGATGRRSASVGGKTSDVIGEKSAIVGKTSTSLGKKSETTVERSESRQMLDWNSNTSKFSNSPPTSRDGKLCPRNGETSKNEDLEFLTKKAVLEAVIDHAMELKNSGKELKHRCVSSC</sequence>
<feature type="domain" description="PHF7/G2E3-like PHD zinc finger" evidence="2">
    <location>
        <begin position="4"/>
        <end position="39"/>
    </location>
</feature>
<dbReference type="Proteomes" id="UP001152795">
    <property type="component" value="Unassembled WGS sequence"/>
</dbReference>
<dbReference type="InterPro" id="IPR011011">
    <property type="entry name" value="Znf_FYVE_PHD"/>
</dbReference>
<feature type="compositionally biased region" description="Basic and acidic residues" evidence="1">
    <location>
        <begin position="371"/>
        <end position="386"/>
    </location>
</feature>
<feature type="compositionally biased region" description="Polar residues" evidence="1">
    <location>
        <begin position="93"/>
        <end position="113"/>
    </location>
</feature>
<evidence type="ECO:0000313" key="4">
    <source>
        <dbReference type="Proteomes" id="UP001152795"/>
    </source>
</evidence>
<dbReference type="OrthoDB" id="512616at2759"/>
<dbReference type="SUPFAM" id="SSF57903">
    <property type="entry name" value="FYVE/PHD zinc finger"/>
    <property type="match status" value="1"/>
</dbReference>
<feature type="region of interest" description="Disordered" evidence="1">
    <location>
        <begin position="369"/>
        <end position="536"/>
    </location>
</feature>
<feature type="compositionally biased region" description="Basic and acidic residues" evidence="1">
    <location>
        <begin position="414"/>
        <end position="423"/>
    </location>
</feature>
<evidence type="ECO:0000313" key="3">
    <source>
        <dbReference type="EMBL" id="CAB3994432.1"/>
    </source>
</evidence>
<proteinExistence type="predicted"/>
<organism evidence="3 4">
    <name type="scientific">Paramuricea clavata</name>
    <name type="common">Red gorgonian</name>
    <name type="synonym">Violescent sea-whip</name>
    <dbReference type="NCBI Taxonomy" id="317549"/>
    <lineage>
        <taxon>Eukaryota</taxon>
        <taxon>Metazoa</taxon>
        <taxon>Cnidaria</taxon>
        <taxon>Anthozoa</taxon>
        <taxon>Octocorallia</taxon>
        <taxon>Malacalcyonacea</taxon>
        <taxon>Plexauridae</taxon>
        <taxon>Paramuricea</taxon>
    </lineage>
</organism>
<feature type="region of interest" description="Disordered" evidence="1">
    <location>
        <begin position="85"/>
        <end position="137"/>
    </location>
</feature>